<dbReference type="EC" id="3.1.3.7" evidence="9"/>
<evidence type="ECO:0000256" key="8">
    <source>
        <dbReference type="ARBA" id="ARBA00023136"/>
    </source>
</evidence>
<evidence type="ECO:0000313" key="11">
    <source>
        <dbReference type="EMBL" id="SMF07333.1"/>
    </source>
</evidence>
<dbReference type="SUPFAM" id="SSF56655">
    <property type="entry name" value="Carbohydrate phosphatase"/>
    <property type="match status" value="1"/>
</dbReference>
<evidence type="ECO:0000256" key="6">
    <source>
        <dbReference type="ARBA" id="ARBA00022801"/>
    </source>
</evidence>
<sequence>MKNMIINLSKISREAGKAIMKVRSTGFKVSSKKDNSPVTEADLASNRVIMEELTILYPDIPVLSEEGADIPFSQRQAWKEFFLVDPLDGTKEFIKDNGEFCVCIALMRNNRPVLGVVYAPTSDTLYTGSIETGAFVSRNGKVPEQIHTKPADNDEGLVVVGSRSHPSPELEEYLSTKNVAKLTPAGSAIKFCLVAEGKAHLYPRFNPTMEWDTAAGQAIVEAAGGSMIGLDGELFPYNKENLRNKGFFVTA</sequence>
<evidence type="ECO:0000256" key="5">
    <source>
        <dbReference type="ARBA" id="ARBA00022723"/>
    </source>
</evidence>
<dbReference type="GO" id="GO:0000103">
    <property type="term" value="P:sulfate assimilation"/>
    <property type="evidence" value="ECO:0007669"/>
    <property type="project" value="TreeGrafter"/>
</dbReference>
<feature type="binding site" evidence="9">
    <location>
        <position position="65"/>
    </location>
    <ligand>
        <name>Mg(2+)</name>
        <dbReference type="ChEBI" id="CHEBI:18420"/>
        <label>1</label>
    </ligand>
</feature>
<evidence type="ECO:0000256" key="10">
    <source>
        <dbReference type="PIRSR" id="PIRSR600760-2"/>
    </source>
</evidence>
<evidence type="ECO:0000313" key="12">
    <source>
        <dbReference type="Proteomes" id="UP000192906"/>
    </source>
</evidence>
<organism evidence="11 12">
    <name type="scientific">Desulfovibrio gilichinskyi</name>
    <dbReference type="NCBI Taxonomy" id="1519643"/>
    <lineage>
        <taxon>Bacteria</taxon>
        <taxon>Pseudomonadati</taxon>
        <taxon>Thermodesulfobacteriota</taxon>
        <taxon>Desulfovibrionia</taxon>
        <taxon>Desulfovibrionales</taxon>
        <taxon>Desulfovibrionaceae</taxon>
        <taxon>Desulfovibrio</taxon>
    </lineage>
</organism>
<gene>
    <name evidence="9" type="primary">cysQ</name>
    <name evidence="11" type="ORF">SAMN06295933_1555</name>
</gene>
<feature type="binding site" evidence="9">
    <location>
        <position position="85"/>
    </location>
    <ligand>
        <name>Mg(2+)</name>
        <dbReference type="ChEBI" id="CHEBI:18420"/>
        <label>2</label>
    </ligand>
</feature>
<accession>A0A1X7D243</accession>
<dbReference type="Gene3D" id="3.30.540.10">
    <property type="entry name" value="Fructose-1,6-Bisphosphatase, subunit A, domain 1"/>
    <property type="match status" value="1"/>
</dbReference>
<evidence type="ECO:0000256" key="3">
    <source>
        <dbReference type="ARBA" id="ARBA00022475"/>
    </source>
</evidence>
<comment type="cofactor">
    <cofactor evidence="9 10">
        <name>Mg(2+)</name>
        <dbReference type="ChEBI" id="CHEBI:18420"/>
    </cofactor>
</comment>
<comment type="catalytic activity">
    <reaction evidence="1 9">
        <text>adenosine 3',5'-bisphosphate + H2O = AMP + phosphate</text>
        <dbReference type="Rhea" id="RHEA:10040"/>
        <dbReference type="ChEBI" id="CHEBI:15377"/>
        <dbReference type="ChEBI" id="CHEBI:43474"/>
        <dbReference type="ChEBI" id="CHEBI:58343"/>
        <dbReference type="ChEBI" id="CHEBI:456215"/>
        <dbReference type="EC" id="3.1.3.7"/>
    </reaction>
</comment>
<proteinExistence type="inferred from homology"/>
<feature type="binding site" evidence="9">
    <location>
        <begin position="87"/>
        <end position="90"/>
    </location>
    <ligand>
        <name>substrate</name>
    </ligand>
</feature>
<name>A0A1X7D243_9BACT</name>
<dbReference type="HAMAP" id="MF_02095">
    <property type="entry name" value="CysQ"/>
    <property type="match status" value="1"/>
</dbReference>
<evidence type="ECO:0000256" key="4">
    <source>
        <dbReference type="ARBA" id="ARBA00022519"/>
    </source>
</evidence>
<comment type="function">
    <text evidence="9">Converts adenosine-3',5'-bisphosphate (PAP) to AMP.</text>
</comment>
<dbReference type="Gene3D" id="3.40.190.80">
    <property type="match status" value="1"/>
</dbReference>
<feature type="binding site" evidence="10">
    <location>
        <position position="87"/>
    </location>
    <ligand>
        <name>Mg(2+)</name>
        <dbReference type="ChEBI" id="CHEBI:18420"/>
        <label>1</label>
        <note>catalytic</note>
    </ligand>
</feature>
<dbReference type="Pfam" id="PF00459">
    <property type="entry name" value="Inositol_P"/>
    <property type="match status" value="1"/>
</dbReference>
<feature type="binding site" evidence="10">
    <location>
        <position position="85"/>
    </location>
    <ligand>
        <name>Mg(2+)</name>
        <dbReference type="ChEBI" id="CHEBI:18420"/>
        <label>1</label>
        <note>catalytic</note>
    </ligand>
</feature>
<protein>
    <recommendedName>
        <fullName evidence="9">3'(2'),5'-bisphosphate nucleotidase CysQ</fullName>
        <ecNumber evidence="9">3.1.3.7</ecNumber>
    </recommendedName>
    <alternativeName>
        <fullName evidence="9">3'(2'),5-bisphosphonucleoside 3'(2')-phosphohydrolase</fullName>
    </alternativeName>
    <alternativeName>
        <fullName evidence="9">3'-phosphoadenosine 5'-phosphate phosphatase</fullName>
        <shortName evidence="9">PAP phosphatase</shortName>
    </alternativeName>
</protein>
<dbReference type="GO" id="GO:0008441">
    <property type="term" value="F:3'(2'),5'-bisphosphate nucleotidase activity"/>
    <property type="evidence" value="ECO:0007669"/>
    <property type="project" value="UniProtKB-UniRule"/>
</dbReference>
<feature type="binding site" evidence="9">
    <location>
        <position position="88"/>
    </location>
    <ligand>
        <name>Mg(2+)</name>
        <dbReference type="ChEBI" id="CHEBI:18420"/>
        <label>2</label>
    </ligand>
</feature>
<evidence type="ECO:0000256" key="9">
    <source>
        <dbReference type="HAMAP-Rule" id="MF_02095"/>
    </source>
</evidence>
<keyword evidence="6 9" id="KW-0378">Hydrolase</keyword>
<feature type="binding site" evidence="9">
    <location>
        <position position="85"/>
    </location>
    <ligand>
        <name>Mg(2+)</name>
        <dbReference type="ChEBI" id="CHEBI:18420"/>
        <label>1</label>
    </ligand>
</feature>
<keyword evidence="7 9" id="KW-0460">Magnesium</keyword>
<dbReference type="PRINTS" id="PR00377">
    <property type="entry name" value="IMPHPHTASES"/>
</dbReference>
<feature type="binding site" evidence="9">
    <location>
        <position position="212"/>
    </location>
    <ligand>
        <name>substrate</name>
    </ligand>
</feature>
<dbReference type="AlphaFoldDB" id="A0A1X7D243"/>
<dbReference type="OrthoDB" id="9785695at2"/>
<comment type="similarity">
    <text evidence="2 9">Belongs to the inositol monophosphatase superfamily. CysQ family.</text>
</comment>
<dbReference type="STRING" id="1519643.SAMN06295933_1555"/>
<dbReference type="InterPro" id="IPR000760">
    <property type="entry name" value="Inositol_monophosphatase-like"/>
</dbReference>
<comment type="subcellular location">
    <subcellularLocation>
        <location evidence="9">Cell membrane</location>
        <topology evidence="9">Peripheral membrane protein</topology>
        <orientation evidence="9">Cytoplasmic side</orientation>
    </subcellularLocation>
</comment>
<dbReference type="InterPro" id="IPR020583">
    <property type="entry name" value="Inositol_monoP_metal-BS"/>
</dbReference>
<dbReference type="PROSITE" id="PS00629">
    <property type="entry name" value="IMP_1"/>
    <property type="match status" value="1"/>
</dbReference>
<feature type="binding site" evidence="9">
    <location>
        <position position="65"/>
    </location>
    <ligand>
        <name>substrate</name>
    </ligand>
</feature>
<dbReference type="PANTHER" id="PTHR43028:SF5">
    <property type="entry name" value="3'(2'),5'-BISPHOSPHATE NUCLEOTIDASE 1"/>
    <property type="match status" value="1"/>
</dbReference>
<keyword evidence="5 9" id="KW-0479">Metal-binding</keyword>
<dbReference type="NCBIfam" id="TIGR01331">
    <property type="entry name" value="bisphos_cysQ"/>
    <property type="match status" value="1"/>
</dbReference>
<dbReference type="PROSITE" id="PS00630">
    <property type="entry name" value="IMP_2"/>
    <property type="match status" value="1"/>
</dbReference>
<dbReference type="EMBL" id="FWZU01000002">
    <property type="protein sequence ID" value="SMF07333.1"/>
    <property type="molecule type" value="Genomic_DNA"/>
</dbReference>
<evidence type="ECO:0000256" key="2">
    <source>
        <dbReference type="ARBA" id="ARBA00005289"/>
    </source>
</evidence>
<evidence type="ECO:0000256" key="1">
    <source>
        <dbReference type="ARBA" id="ARBA00001625"/>
    </source>
</evidence>
<feature type="binding site" evidence="10">
    <location>
        <position position="65"/>
    </location>
    <ligand>
        <name>Mg(2+)</name>
        <dbReference type="ChEBI" id="CHEBI:18420"/>
        <label>1</label>
        <note>catalytic</note>
    </ligand>
</feature>
<keyword evidence="12" id="KW-1185">Reference proteome</keyword>
<dbReference type="GO" id="GO:0050427">
    <property type="term" value="P:3'-phosphoadenosine 5'-phosphosulfate metabolic process"/>
    <property type="evidence" value="ECO:0007669"/>
    <property type="project" value="TreeGrafter"/>
</dbReference>
<dbReference type="Proteomes" id="UP000192906">
    <property type="component" value="Unassembled WGS sequence"/>
</dbReference>
<dbReference type="GO" id="GO:0000287">
    <property type="term" value="F:magnesium ion binding"/>
    <property type="evidence" value="ECO:0007669"/>
    <property type="project" value="UniProtKB-UniRule"/>
</dbReference>
<keyword evidence="8 9" id="KW-0472">Membrane</keyword>
<keyword evidence="4" id="KW-0997">Cell inner membrane</keyword>
<dbReference type="GO" id="GO:0046854">
    <property type="term" value="P:phosphatidylinositol phosphate biosynthetic process"/>
    <property type="evidence" value="ECO:0007669"/>
    <property type="project" value="InterPro"/>
</dbReference>
<dbReference type="InterPro" id="IPR006240">
    <property type="entry name" value="CysQ"/>
</dbReference>
<dbReference type="RefSeq" id="WP_085100740.1">
    <property type="nucleotide sequence ID" value="NZ_FWZU01000002.1"/>
</dbReference>
<keyword evidence="3 9" id="KW-1003">Cell membrane</keyword>
<dbReference type="CDD" id="cd01638">
    <property type="entry name" value="CysQ"/>
    <property type="match status" value="1"/>
</dbReference>
<dbReference type="GO" id="GO:0005886">
    <property type="term" value="C:plasma membrane"/>
    <property type="evidence" value="ECO:0007669"/>
    <property type="project" value="UniProtKB-SubCell"/>
</dbReference>
<dbReference type="InterPro" id="IPR020550">
    <property type="entry name" value="Inositol_monophosphatase_CS"/>
</dbReference>
<dbReference type="InterPro" id="IPR050725">
    <property type="entry name" value="CysQ/Inositol_MonoPase"/>
</dbReference>
<reference evidence="12" key="1">
    <citation type="submission" date="2017-04" db="EMBL/GenBank/DDBJ databases">
        <authorList>
            <person name="Varghese N."/>
            <person name="Submissions S."/>
        </authorList>
    </citation>
    <scope>NUCLEOTIDE SEQUENCE [LARGE SCALE GENOMIC DNA]</scope>
    <source>
        <strain evidence="12">K3S</strain>
    </source>
</reference>
<evidence type="ECO:0000256" key="7">
    <source>
        <dbReference type="ARBA" id="ARBA00022842"/>
    </source>
</evidence>
<feature type="binding site" evidence="10">
    <location>
        <position position="88"/>
    </location>
    <ligand>
        <name>Mg(2+)</name>
        <dbReference type="ChEBI" id="CHEBI:18420"/>
        <label>1</label>
        <note>catalytic</note>
    </ligand>
</feature>
<feature type="binding site" evidence="10">
    <location>
        <position position="212"/>
    </location>
    <ligand>
        <name>Mg(2+)</name>
        <dbReference type="ChEBI" id="CHEBI:18420"/>
        <label>1</label>
        <note>catalytic</note>
    </ligand>
</feature>
<feature type="binding site" evidence="9">
    <location>
        <position position="212"/>
    </location>
    <ligand>
        <name>Mg(2+)</name>
        <dbReference type="ChEBI" id="CHEBI:18420"/>
        <label>2</label>
    </ligand>
</feature>
<feature type="binding site" evidence="9">
    <location>
        <position position="87"/>
    </location>
    <ligand>
        <name>Mg(2+)</name>
        <dbReference type="ChEBI" id="CHEBI:18420"/>
        <label>1</label>
    </ligand>
</feature>
<dbReference type="PANTHER" id="PTHR43028">
    <property type="entry name" value="3'(2'),5'-BISPHOSPHATE NUCLEOTIDASE 1"/>
    <property type="match status" value="1"/>
</dbReference>